<dbReference type="GO" id="GO:0019898">
    <property type="term" value="C:extrinsic component of membrane"/>
    <property type="evidence" value="ECO:0007669"/>
    <property type="project" value="InterPro"/>
</dbReference>
<dbReference type="Gene3D" id="3.40.1000.10">
    <property type="entry name" value="Mog1/PsbP, alpha/beta/alpha sandwich"/>
    <property type="match status" value="1"/>
</dbReference>
<evidence type="ECO:0000313" key="6">
    <source>
        <dbReference type="Proteomes" id="UP001152797"/>
    </source>
</evidence>
<reference evidence="3" key="1">
    <citation type="submission" date="2022-10" db="EMBL/GenBank/DDBJ databases">
        <authorList>
            <person name="Chen Y."/>
            <person name="Dougan E. K."/>
            <person name="Chan C."/>
            <person name="Rhodes N."/>
            <person name="Thang M."/>
        </authorList>
    </citation>
    <scope>NUCLEOTIDE SEQUENCE</scope>
</reference>
<dbReference type="InterPro" id="IPR002683">
    <property type="entry name" value="PsbP_C"/>
</dbReference>
<feature type="region of interest" description="Disordered" evidence="1">
    <location>
        <begin position="228"/>
        <end position="247"/>
    </location>
</feature>
<dbReference type="Proteomes" id="UP001152797">
    <property type="component" value="Unassembled WGS sequence"/>
</dbReference>
<feature type="compositionally biased region" description="Polar residues" evidence="1">
    <location>
        <begin position="228"/>
        <end position="239"/>
    </location>
</feature>
<protein>
    <submittedName>
        <fullName evidence="5">PsbP C-terminal domain-containing protein</fullName>
    </submittedName>
</protein>
<dbReference type="EMBL" id="CAMXCT010001083">
    <property type="protein sequence ID" value="CAI3986444.1"/>
    <property type="molecule type" value="Genomic_DNA"/>
</dbReference>
<sequence>MVPRTEAVRPKRRHGVLVIACCLPSLCFVPSLGKGRSEQRLFLRSQMEQRQVETEEISESNVSQTVSPEPSKPSSEEVGIWTYIFGKPGEFRRDLSLVGTSPERIIITNFFAILIGLASNLWGQTEFLFRVFPTIGEKAREVHLDSLYAVDGLKTAYEEQYQARYPSTWLLDQRVALLKARQSSPDDLLGVSTRRRAAVEGVAPDNAWGPPGGGDRNLKKRENLSVVKQTLPPKSQASREPQEISEILGEPQASLERLLRESIAPEGSKKEVEAISAEKIQKGGNTYYEYQWKTTFPSGVALRSYSSCSLGLPDANGNRNLFTLTLVIPEEDAEALTGTAQLAPAIIQGFQVGAP</sequence>
<evidence type="ECO:0000313" key="5">
    <source>
        <dbReference type="EMBL" id="CAL4773756.1"/>
    </source>
</evidence>
<feature type="region of interest" description="Disordered" evidence="1">
    <location>
        <begin position="53"/>
        <end position="74"/>
    </location>
</feature>
<keyword evidence="6" id="KW-1185">Reference proteome</keyword>
<dbReference type="EMBL" id="CAMXCT020001083">
    <property type="protein sequence ID" value="CAL1139819.1"/>
    <property type="molecule type" value="Genomic_DNA"/>
</dbReference>
<reference evidence="4" key="2">
    <citation type="submission" date="2024-04" db="EMBL/GenBank/DDBJ databases">
        <authorList>
            <person name="Chen Y."/>
            <person name="Shah S."/>
            <person name="Dougan E. K."/>
            <person name="Thang M."/>
            <person name="Chan C."/>
        </authorList>
    </citation>
    <scope>NUCLEOTIDE SEQUENCE [LARGE SCALE GENOMIC DNA]</scope>
</reference>
<organism evidence="3">
    <name type="scientific">Cladocopium goreaui</name>
    <dbReference type="NCBI Taxonomy" id="2562237"/>
    <lineage>
        <taxon>Eukaryota</taxon>
        <taxon>Sar</taxon>
        <taxon>Alveolata</taxon>
        <taxon>Dinophyceae</taxon>
        <taxon>Suessiales</taxon>
        <taxon>Symbiodiniaceae</taxon>
        <taxon>Cladocopium</taxon>
    </lineage>
</organism>
<dbReference type="OrthoDB" id="417109at2759"/>
<dbReference type="GO" id="GO:0009523">
    <property type="term" value="C:photosystem II"/>
    <property type="evidence" value="ECO:0007669"/>
    <property type="project" value="InterPro"/>
</dbReference>
<dbReference type="AlphaFoldDB" id="A0A9P1C7H6"/>
<name>A0A9P1C7H6_9DINO</name>
<evidence type="ECO:0000313" key="4">
    <source>
        <dbReference type="EMBL" id="CAL1139819.1"/>
    </source>
</evidence>
<dbReference type="EMBL" id="CAMXCT030001083">
    <property type="protein sequence ID" value="CAL4773756.1"/>
    <property type="molecule type" value="Genomic_DNA"/>
</dbReference>
<accession>A0A9P1C7H6</accession>
<dbReference type="GO" id="GO:0005509">
    <property type="term" value="F:calcium ion binding"/>
    <property type="evidence" value="ECO:0007669"/>
    <property type="project" value="InterPro"/>
</dbReference>
<feature type="domain" description="PsbP C-terminal" evidence="2">
    <location>
        <begin position="219"/>
        <end position="333"/>
    </location>
</feature>
<proteinExistence type="predicted"/>
<dbReference type="GO" id="GO:0015979">
    <property type="term" value="P:photosynthesis"/>
    <property type="evidence" value="ECO:0007669"/>
    <property type="project" value="InterPro"/>
</dbReference>
<evidence type="ECO:0000256" key="1">
    <source>
        <dbReference type="SAM" id="MobiDB-lite"/>
    </source>
</evidence>
<dbReference type="SUPFAM" id="SSF55724">
    <property type="entry name" value="Mog1p/PsbP-like"/>
    <property type="match status" value="1"/>
</dbReference>
<dbReference type="InterPro" id="IPR016123">
    <property type="entry name" value="Mog1/PsbP_a/b/a-sand"/>
</dbReference>
<gene>
    <name evidence="3" type="ORF">C1SCF055_LOCUS13798</name>
</gene>
<evidence type="ECO:0000259" key="2">
    <source>
        <dbReference type="Pfam" id="PF01789"/>
    </source>
</evidence>
<comment type="caution">
    <text evidence="3">The sequence shown here is derived from an EMBL/GenBank/DDBJ whole genome shotgun (WGS) entry which is preliminary data.</text>
</comment>
<evidence type="ECO:0000313" key="3">
    <source>
        <dbReference type="EMBL" id="CAI3986444.1"/>
    </source>
</evidence>
<dbReference type="Pfam" id="PF01789">
    <property type="entry name" value="PsbP"/>
    <property type="match status" value="1"/>
</dbReference>